<comment type="caution">
    <text evidence="3">The sequence shown here is derived from an EMBL/GenBank/DDBJ whole genome shotgun (WGS) entry which is preliminary data.</text>
</comment>
<sequence>IGGCDIQKPEIREVVELPLTHYELYQQIDIDPPRGVLLYGPPSTGKPCVPMLLLITLLHPSSQLLAQNLFRSTWERFRTAEMNLSDEVDLEDYVSQPDKVSAAEIAAICQETVMLAIRKNRYVILPKDFEKGYRSNMKKPDIDFEFYN</sequence>
<dbReference type="GO" id="GO:0000502">
    <property type="term" value="C:proteasome complex"/>
    <property type="evidence" value="ECO:0007669"/>
    <property type="project" value="UniProtKB-KW"/>
</dbReference>
<keyword evidence="3" id="KW-0647">Proteasome</keyword>
<organism evidence="3">
    <name type="scientific">Sesamum angustifolium</name>
    <dbReference type="NCBI Taxonomy" id="2727405"/>
    <lineage>
        <taxon>Eukaryota</taxon>
        <taxon>Viridiplantae</taxon>
        <taxon>Streptophyta</taxon>
        <taxon>Embryophyta</taxon>
        <taxon>Tracheophyta</taxon>
        <taxon>Spermatophyta</taxon>
        <taxon>Magnoliopsida</taxon>
        <taxon>eudicotyledons</taxon>
        <taxon>Gunneridae</taxon>
        <taxon>Pentapetalae</taxon>
        <taxon>asterids</taxon>
        <taxon>lamiids</taxon>
        <taxon>Lamiales</taxon>
        <taxon>Pedaliaceae</taxon>
        <taxon>Sesamum</taxon>
    </lineage>
</organism>
<evidence type="ECO:0000313" key="3">
    <source>
        <dbReference type="EMBL" id="KAL0300380.1"/>
    </source>
</evidence>
<dbReference type="InterPro" id="IPR027417">
    <property type="entry name" value="P-loop_NTPase"/>
</dbReference>
<dbReference type="Gene3D" id="1.10.8.60">
    <property type="match status" value="1"/>
</dbReference>
<reference evidence="3" key="2">
    <citation type="journal article" date="2024" name="Plant">
        <title>Genomic evolution and insights into agronomic trait innovations of Sesamum species.</title>
        <authorList>
            <person name="Miao H."/>
            <person name="Wang L."/>
            <person name="Qu L."/>
            <person name="Liu H."/>
            <person name="Sun Y."/>
            <person name="Le M."/>
            <person name="Wang Q."/>
            <person name="Wei S."/>
            <person name="Zheng Y."/>
            <person name="Lin W."/>
            <person name="Duan Y."/>
            <person name="Cao H."/>
            <person name="Xiong S."/>
            <person name="Wang X."/>
            <person name="Wei L."/>
            <person name="Li C."/>
            <person name="Ma Q."/>
            <person name="Ju M."/>
            <person name="Zhao R."/>
            <person name="Li G."/>
            <person name="Mu C."/>
            <person name="Tian Q."/>
            <person name="Mei H."/>
            <person name="Zhang T."/>
            <person name="Gao T."/>
            <person name="Zhang H."/>
        </authorList>
    </citation>
    <scope>NUCLEOTIDE SEQUENCE</scope>
    <source>
        <strain evidence="3">G01</strain>
    </source>
</reference>
<name>A0AAW2K0J1_9LAMI</name>
<protein>
    <submittedName>
        <fullName evidence="3">26S proteasome regulatory subunitB</fullName>
    </submittedName>
</protein>
<keyword evidence="1" id="KW-0547">Nucleotide-binding</keyword>
<gene>
    <name evidence="3" type="ORF">Sangu_3123600</name>
</gene>
<evidence type="ECO:0000256" key="1">
    <source>
        <dbReference type="ARBA" id="ARBA00022741"/>
    </source>
</evidence>
<dbReference type="PANTHER" id="PTHR23073">
    <property type="entry name" value="26S PROTEASOME REGULATORY SUBUNIT"/>
    <property type="match status" value="1"/>
</dbReference>
<keyword evidence="2" id="KW-0067">ATP-binding</keyword>
<reference evidence="3" key="1">
    <citation type="submission" date="2020-06" db="EMBL/GenBank/DDBJ databases">
        <authorList>
            <person name="Li T."/>
            <person name="Hu X."/>
            <person name="Zhang T."/>
            <person name="Song X."/>
            <person name="Zhang H."/>
            <person name="Dai N."/>
            <person name="Sheng W."/>
            <person name="Hou X."/>
            <person name="Wei L."/>
        </authorList>
    </citation>
    <scope>NUCLEOTIDE SEQUENCE</scope>
    <source>
        <strain evidence="3">G01</strain>
        <tissue evidence="3">Leaf</tissue>
    </source>
</reference>
<dbReference type="AlphaFoldDB" id="A0AAW2K0J1"/>
<dbReference type="FunFam" id="3.40.50.300:FF:002861">
    <property type="entry name" value="Cell division control protein 48 homolog E"/>
    <property type="match status" value="1"/>
</dbReference>
<dbReference type="Gene3D" id="3.40.50.300">
    <property type="entry name" value="P-loop containing nucleotide triphosphate hydrolases"/>
    <property type="match status" value="1"/>
</dbReference>
<dbReference type="EMBL" id="JACGWK010000339">
    <property type="protein sequence ID" value="KAL0300380.1"/>
    <property type="molecule type" value="Genomic_DNA"/>
</dbReference>
<dbReference type="InterPro" id="IPR050221">
    <property type="entry name" value="26S_Proteasome_ATPase"/>
</dbReference>
<feature type="non-terminal residue" evidence="3">
    <location>
        <position position="1"/>
    </location>
</feature>
<dbReference type="SUPFAM" id="SSF52540">
    <property type="entry name" value="P-loop containing nucleoside triphosphate hydrolases"/>
    <property type="match status" value="1"/>
</dbReference>
<proteinExistence type="predicted"/>
<dbReference type="GO" id="GO:0005524">
    <property type="term" value="F:ATP binding"/>
    <property type="evidence" value="ECO:0007669"/>
    <property type="project" value="UniProtKB-KW"/>
</dbReference>
<accession>A0AAW2K0J1</accession>
<evidence type="ECO:0000256" key="2">
    <source>
        <dbReference type="ARBA" id="ARBA00022840"/>
    </source>
</evidence>